<keyword evidence="18" id="KW-1185">Reference proteome</keyword>
<comment type="function">
    <text evidence="15">Mitochondrial intermembrane chaperone that participates in the import and insertion of some multi-pass transmembrane proteins into the mitochondrial inner membrane. Also required for the transfer of beta-barrel precursors from the TOM complex to the sorting and assembly machinery (SAM complex) of the outer membrane. Acts as a chaperone-like protein that protects the hydrophobic precursors from aggregation and guide them through the mitochondrial intermembrane space.</text>
</comment>
<dbReference type="PANTHER" id="PTHR11038:SF16">
    <property type="entry name" value="MITOCHONDRIAL IMPORT INNER MEMBRANE TRANSLOCASE SUBUNIT TIM10"/>
    <property type="match status" value="1"/>
</dbReference>
<organism evidence="17 18">
    <name type="scientific">Lachnellula willkommii</name>
    <dbReference type="NCBI Taxonomy" id="215461"/>
    <lineage>
        <taxon>Eukaryota</taxon>
        <taxon>Fungi</taxon>
        <taxon>Dikarya</taxon>
        <taxon>Ascomycota</taxon>
        <taxon>Pezizomycotina</taxon>
        <taxon>Leotiomycetes</taxon>
        <taxon>Helotiales</taxon>
        <taxon>Lachnaceae</taxon>
        <taxon>Lachnellula</taxon>
    </lineage>
</organism>
<feature type="domain" description="Tim10-like" evidence="16">
    <location>
        <begin position="18"/>
        <end position="80"/>
    </location>
</feature>
<evidence type="ECO:0000256" key="3">
    <source>
        <dbReference type="ARBA" id="ARBA00022448"/>
    </source>
</evidence>
<comment type="caution">
    <text evidence="17">The sequence shown here is derived from an EMBL/GenBank/DDBJ whole genome shotgun (WGS) entry which is preliminary data.</text>
</comment>
<proteinExistence type="inferred from homology"/>
<comment type="subcellular location">
    <subcellularLocation>
        <location evidence="1 15">Mitochondrion inner membrane</location>
        <topology evidence="1 15">Peripheral membrane protein</topology>
        <orientation evidence="1 15">Intermembrane side</orientation>
    </subcellularLocation>
</comment>
<comment type="function">
    <text evidence="13">Mitochondrial intermembrane chaperone that participates in the import and insertion of multi-pass transmembrane proteins into the mitochondrial inner membrane. Also required for the transfer of beta-barrel precursors from the TOM complex to the sorting and assembly machinery (SAM complex) of the outer membrane. Acts as a chaperone-like protein that protects the hydrophobic precursors from aggregation and guide them through the mitochondrial intermembrane space.</text>
</comment>
<dbReference type="InterPro" id="IPR035427">
    <property type="entry name" value="Tim10-like_dom_sf"/>
</dbReference>
<keyword evidence="9 15" id="KW-0496">Mitochondrion</keyword>
<dbReference type="Pfam" id="PF02953">
    <property type="entry name" value="zf-Tim10_DDP"/>
    <property type="match status" value="1"/>
</dbReference>
<dbReference type="SUPFAM" id="SSF144122">
    <property type="entry name" value="Tim10-like"/>
    <property type="match status" value="1"/>
</dbReference>
<gene>
    <name evidence="17" type="primary">tim10</name>
    <name evidence="17" type="ORF">LAWI1_G003439</name>
</gene>
<keyword evidence="7 15" id="KW-0653">Protein transport</keyword>
<evidence type="ECO:0000256" key="6">
    <source>
        <dbReference type="ARBA" id="ARBA00022833"/>
    </source>
</evidence>
<dbReference type="Gene3D" id="1.10.287.810">
    <property type="entry name" value="Mitochondrial import inner membrane translocase subunit tim13 like domains"/>
    <property type="match status" value="1"/>
</dbReference>
<comment type="subunit">
    <text evidence="14">Heterohexamer; composed of 3 copies of TIM9 and 3 copies of TIM10, named soluble 70 kDa complex. Associates directly with the TIM22 complex, whose core is composed of TIM22 and TIM54. Interacts with the transmembrane regions of multi-pass transmembrane proteins in transit.</text>
</comment>
<dbReference type="FunFam" id="1.10.287.810:FF:000002">
    <property type="entry name" value="Mitochondrial import inner membrane translocase subunit tim10"/>
    <property type="match status" value="1"/>
</dbReference>
<evidence type="ECO:0000256" key="15">
    <source>
        <dbReference type="RuleBase" id="RU367043"/>
    </source>
</evidence>
<accession>A0A559M8C0</accession>
<keyword evidence="11 15" id="KW-1015">Disulfide bond</keyword>
<evidence type="ECO:0000256" key="5">
    <source>
        <dbReference type="ARBA" id="ARBA00022792"/>
    </source>
</evidence>
<name>A0A559M8C0_9HELO</name>
<protein>
    <recommendedName>
        <fullName evidence="15">Mitochondrial import inner membrane translocase subunit</fullName>
    </recommendedName>
</protein>
<evidence type="ECO:0000256" key="12">
    <source>
        <dbReference type="ARBA" id="ARBA00023186"/>
    </source>
</evidence>
<evidence type="ECO:0000256" key="10">
    <source>
        <dbReference type="ARBA" id="ARBA00023136"/>
    </source>
</evidence>
<evidence type="ECO:0000256" key="14">
    <source>
        <dbReference type="ARBA" id="ARBA00065568"/>
    </source>
</evidence>
<reference evidence="17 18" key="1">
    <citation type="submission" date="2018-05" db="EMBL/GenBank/DDBJ databases">
        <title>Genome sequencing and assembly of the regulated plant pathogen Lachnellula willkommii and related sister species for the development of diagnostic species identification markers.</title>
        <authorList>
            <person name="Giroux E."/>
            <person name="Bilodeau G."/>
        </authorList>
    </citation>
    <scope>NUCLEOTIDE SEQUENCE [LARGE SCALE GENOMIC DNA]</scope>
    <source>
        <strain evidence="17 18">CBS 172.35</strain>
    </source>
</reference>
<evidence type="ECO:0000256" key="8">
    <source>
        <dbReference type="ARBA" id="ARBA00023010"/>
    </source>
</evidence>
<evidence type="ECO:0000256" key="9">
    <source>
        <dbReference type="ARBA" id="ARBA00023128"/>
    </source>
</evidence>
<dbReference type="GO" id="GO:0046872">
    <property type="term" value="F:metal ion binding"/>
    <property type="evidence" value="ECO:0007669"/>
    <property type="project" value="UniProtKB-KW"/>
</dbReference>
<evidence type="ECO:0000259" key="16">
    <source>
        <dbReference type="Pfam" id="PF02953"/>
    </source>
</evidence>
<dbReference type="AlphaFoldDB" id="A0A559M8C0"/>
<dbReference type="GO" id="GO:0015031">
    <property type="term" value="P:protein transport"/>
    <property type="evidence" value="ECO:0007669"/>
    <property type="project" value="UniProtKB-KW"/>
</dbReference>
<dbReference type="EMBL" id="QGML01001361">
    <property type="protein sequence ID" value="TVY89208.1"/>
    <property type="molecule type" value="Genomic_DNA"/>
</dbReference>
<dbReference type="Proteomes" id="UP000315522">
    <property type="component" value="Unassembled WGS sequence"/>
</dbReference>
<evidence type="ECO:0000313" key="18">
    <source>
        <dbReference type="Proteomes" id="UP000315522"/>
    </source>
</evidence>
<evidence type="ECO:0000256" key="1">
    <source>
        <dbReference type="ARBA" id="ARBA00004137"/>
    </source>
</evidence>
<evidence type="ECO:0000256" key="11">
    <source>
        <dbReference type="ARBA" id="ARBA00023157"/>
    </source>
</evidence>
<keyword evidence="3 15" id="KW-0813">Transport</keyword>
<comment type="domain">
    <text evidence="15">The twin CX3C motif contains 4 conserved Cys residues that form 2 disulfide bonds in the mitochondrial intermembrane space.</text>
</comment>
<comment type="similarity">
    <text evidence="2 15">Belongs to the small Tim family.</text>
</comment>
<keyword evidence="4" id="KW-0479">Metal-binding</keyword>
<evidence type="ECO:0000256" key="2">
    <source>
        <dbReference type="ARBA" id="ARBA00006720"/>
    </source>
</evidence>
<keyword evidence="8 15" id="KW-0811">Translocation</keyword>
<evidence type="ECO:0000256" key="13">
    <source>
        <dbReference type="ARBA" id="ARBA00055537"/>
    </source>
</evidence>
<evidence type="ECO:0000256" key="7">
    <source>
        <dbReference type="ARBA" id="ARBA00022927"/>
    </source>
</evidence>
<keyword evidence="5 15" id="KW-0999">Mitochondrion inner membrane</keyword>
<sequence>MSGMFGFGRPQPSSSEKIAAAEQEMDLITDMFNKLQQACMKKCIPKTYLEGEVNKGEGVCIDRCTAKFFDVQMKVSELLQAEAAAKGGAQGGGFGIGGM</sequence>
<dbReference type="GO" id="GO:0045039">
    <property type="term" value="P:protein insertion into mitochondrial inner membrane"/>
    <property type="evidence" value="ECO:0007669"/>
    <property type="project" value="UniProtKB-ARBA"/>
</dbReference>
<keyword evidence="6" id="KW-0862">Zinc</keyword>
<dbReference type="PANTHER" id="PTHR11038">
    <property type="entry name" value="MITOCHONDRIAL IMPORT INNER MEMBRANE TRANSLOCASE SUBUNIT TIM10"/>
    <property type="match status" value="1"/>
</dbReference>
<evidence type="ECO:0000256" key="4">
    <source>
        <dbReference type="ARBA" id="ARBA00022723"/>
    </source>
</evidence>
<keyword evidence="12 15" id="KW-0143">Chaperone</keyword>
<dbReference type="GO" id="GO:0005743">
    <property type="term" value="C:mitochondrial inner membrane"/>
    <property type="evidence" value="ECO:0007669"/>
    <property type="project" value="UniProtKB-SubCell"/>
</dbReference>
<dbReference type="InterPro" id="IPR004217">
    <property type="entry name" value="Tim10-like"/>
</dbReference>
<keyword evidence="10" id="KW-0472">Membrane</keyword>
<evidence type="ECO:0000313" key="17">
    <source>
        <dbReference type="EMBL" id="TVY89208.1"/>
    </source>
</evidence>